<dbReference type="RefSeq" id="XP_009172834.1">
    <property type="nucleotide sequence ID" value="XM_009174570.1"/>
</dbReference>
<dbReference type="KEGG" id="ovi:T265_08696"/>
<evidence type="ECO:0000313" key="2">
    <source>
        <dbReference type="Proteomes" id="UP000054324"/>
    </source>
</evidence>
<sequence>MLRIFSGVCPFLLCSWNCNLKAADPYVIRLGTCGDEVFGMPAVLSFWRIVRANSSSSFVRDLNGWEGGWLSPAESHTGTALPFIDGRCYGREAYPAQDWPKVQDACQNGIKSSSDWSKV</sequence>
<name>A0A074Z8G8_OPIVI</name>
<dbReference type="GeneID" id="20322875"/>
<organism evidence="1 2">
    <name type="scientific">Opisthorchis viverrini</name>
    <name type="common">Southeast Asian liver fluke</name>
    <dbReference type="NCBI Taxonomy" id="6198"/>
    <lineage>
        <taxon>Eukaryota</taxon>
        <taxon>Metazoa</taxon>
        <taxon>Spiralia</taxon>
        <taxon>Lophotrochozoa</taxon>
        <taxon>Platyhelminthes</taxon>
        <taxon>Trematoda</taxon>
        <taxon>Digenea</taxon>
        <taxon>Opisthorchiida</taxon>
        <taxon>Opisthorchiata</taxon>
        <taxon>Opisthorchiidae</taxon>
        <taxon>Opisthorchis</taxon>
    </lineage>
</organism>
<dbReference type="AlphaFoldDB" id="A0A074Z8G8"/>
<dbReference type="CTD" id="20322875"/>
<reference evidence="1 2" key="1">
    <citation type="submission" date="2013-11" db="EMBL/GenBank/DDBJ databases">
        <title>Opisthorchis viverrini - life in the bile duct.</title>
        <authorList>
            <person name="Young N.D."/>
            <person name="Nagarajan N."/>
            <person name="Lin S.J."/>
            <person name="Korhonen P.K."/>
            <person name="Jex A.R."/>
            <person name="Hall R.S."/>
            <person name="Safavi-Hemami H."/>
            <person name="Kaewkong W."/>
            <person name="Bertrand D."/>
            <person name="Gao S."/>
            <person name="Seet Q."/>
            <person name="Wongkham S."/>
            <person name="Teh B.T."/>
            <person name="Wongkham C."/>
            <person name="Intapan P.M."/>
            <person name="Maleewong W."/>
            <person name="Yang X."/>
            <person name="Hu M."/>
            <person name="Wang Z."/>
            <person name="Hofmann A."/>
            <person name="Sternberg P.W."/>
            <person name="Tan P."/>
            <person name="Wang J."/>
            <person name="Gasser R.B."/>
        </authorList>
    </citation>
    <scope>NUCLEOTIDE SEQUENCE [LARGE SCALE GENOMIC DNA]</scope>
</reference>
<protein>
    <submittedName>
        <fullName evidence="1">Uncharacterized protein</fullName>
    </submittedName>
</protein>
<accession>A0A074Z8G8</accession>
<dbReference type="EMBL" id="KL596850">
    <property type="protein sequence ID" value="KER23423.1"/>
    <property type="molecule type" value="Genomic_DNA"/>
</dbReference>
<evidence type="ECO:0000313" key="1">
    <source>
        <dbReference type="EMBL" id="KER23423.1"/>
    </source>
</evidence>
<gene>
    <name evidence="1" type="ORF">T265_08696</name>
</gene>
<proteinExistence type="predicted"/>
<keyword evidence="2" id="KW-1185">Reference proteome</keyword>
<dbReference type="Proteomes" id="UP000054324">
    <property type="component" value="Unassembled WGS sequence"/>
</dbReference>